<evidence type="ECO:0000256" key="1">
    <source>
        <dbReference type="SAM" id="Phobius"/>
    </source>
</evidence>
<keyword evidence="1" id="KW-0812">Transmembrane</keyword>
<sequence length="179" mass="19795">MAKRPDLPGQIESLRFVDMILLRFSAIWALLGFGGVFTITMIHFSKGDLTLSPVFNGMAVGLGAALLGLGHSRYQYYLLELDPGRYAGLYKRIKGGQGLFGGPVKGGLSIPPHPFRKVVAFSYLMGVMTFFLVIVLLWGQLSVVSAFFYGVGGFYLARVVFWKKALALYKEQGIDWEES</sequence>
<feature type="transmembrane region" description="Helical" evidence="1">
    <location>
        <begin position="50"/>
        <end position="69"/>
    </location>
</feature>
<keyword evidence="1" id="KW-1133">Transmembrane helix</keyword>
<dbReference type="KEGG" id="lfc:LFE_0983"/>
<reference evidence="3" key="2">
    <citation type="submission" date="2012-03" db="EMBL/GenBank/DDBJ databases">
        <title>The complete genome sequence of the pioneer microbe on fresh volcanic deposit, Leptospirillum ferrooxidans strain C2-3.</title>
        <authorList>
            <person name="Fujimura R."/>
            <person name="Sato Y."/>
            <person name="Nishizawa T."/>
            <person name="Nanba K."/>
            <person name="Oshima K."/>
            <person name="Hattori M."/>
            <person name="Kamijo T."/>
            <person name="Ohta H."/>
        </authorList>
    </citation>
    <scope>NUCLEOTIDE SEQUENCE [LARGE SCALE GENOMIC DNA]</scope>
    <source>
        <strain evidence="3">C2-3</strain>
    </source>
</reference>
<feature type="transmembrane region" description="Helical" evidence="1">
    <location>
        <begin position="118"/>
        <end position="138"/>
    </location>
</feature>
<keyword evidence="3" id="KW-1185">Reference proteome</keyword>
<dbReference type="PATRIC" id="fig|1162668.3.peg.1137"/>
<proteinExistence type="predicted"/>
<accession>I0IN38</accession>
<protein>
    <submittedName>
        <fullName evidence="2">Uncharacterized protein</fullName>
    </submittedName>
</protein>
<feature type="transmembrane region" description="Helical" evidence="1">
    <location>
        <begin position="144"/>
        <end position="161"/>
    </location>
</feature>
<feature type="transmembrane region" description="Helical" evidence="1">
    <location>
        <begin position="20"/>
        <end position="44"/>
    </location>
</feature>
<dbReference type="EMBL" id="AP012342">
    <property type="protein sequence ID" value="BAM06687.1"/>
    <property type="molecule type" value="Genomic_DNA"/>
</dbReference>
<organism evidence="2 3">
    <name type="scientific">Leptospirillum ferrooxidans (strain C2-3)</name>
    <dbReference type="NCBI Taxonomy" id="1162668"/>
    <lineage>
        <taxon>Bacteria</taxon>
        <taxon>Pseudomonadati</taxon>
        <taxon>Nitrospirota</taxon>
        <taxon>Nitrospiria</taxon>
        <taxon>Nitrospirales</taxon>
        <taxon>Nitrospiraceae</taxon>
        <taxon>Leptospirillum</taxon>
    </lineage>
</organism>
<dbReference type="RefSeq" id="WP_014449178.1">
    <property type="nucleotide sequence ID" value="NC_017094.1"/>
</dbReference>
<evidence type="ECO:0000313" key="2">
    <source>
        <dbReference type="EMBL" id="BAM06687.1"/>
    </source>
</evidence>
<evidence type="ECO:0000313" key="3">
    <source>
        <dbReference type="Proteomes" id="UP000007382"/>
    </source>
</evidence>
<dbReference type="STRING" id="1162668.LFE_0983"/>
<dbReference type="AlphaFoldDB" id="I0IN38"/>
<keyword evidence="1" id="KW-0472">Membrane</keyword>
<gene>
    <name evidence="2" type="ordered locus">LFE_0983</name>
</gene>
<dbReference type="HOGENOM" id="CLU_1501711_0_0_0"/>
<reference evidence="2 3" key="1">
    <citation type="journal article" date="2012" name="J. Bacteriol.">
        <title>Complete Genome Sequence of Leptospirillum ferrooxidans Strain C2-3, Isolated from a Fresh Volcanic Ash Deposit on the Island of Miyake, Japan.</title>
        <authorList>
            <person name="Fujimura R."/>
            <person name="Sato Y."/>
            <person name="Nishizawa T."/>
            <person name="Oshima K."/>
            <person name="Kim S.-W."/>
            <person name="Hattori M."/>
            <person name="Kamijo T."/>
            <person name="Ohta H."/>
        </authorList>
    </citation>
    <scope>NUCLEOTIDE SEQUENCE [LARGE SCALE GENOMIC DNA]</scope>
    <source>
        <strain evidence="2 3">C2-3</strain>
    </source>
</reference>
<dbReference type="OrthoDB" id="9905478at2"/>
<name>I0IN38_LEPFC</name>
<dbReference type="Proteomes" id="UP000007382">
    <property type="component" value="Chromosome"/>
</dbReference>